<dbReference type="OrthoDB" id="7210788at2"/>
<dbReference type="Gene3D" id="2.60.40.10">
    <property type="entry name" value="Immunoglobulins"/>
    <property type="match status" value="2"/>
</dbReference>
<reference evidence="6 7" key="1">
    <citation type="journal article" date="2016" name="Front. Microbiol.">
        <title>Genomic Resource of Rice Seed Associated Bacteria.</title>
        <authorList>
            <person name="Midha S."/>
            <person name="Bansal K."/>
            <person name="Sharma S."/>
            <person name="Kumar N."/>
            <person name="Patil P.P."/>
            <person name="Chaudhry V."/>
            <person name="Patil P.B."/>
        </authorList>
    </citation>
    <scope>NUCLEOTIDE SEQUENCE [LARGE SCALE GENOMIC DNA]</scope>
    <source>
        <strain evidence="6 7">NS354</strain>
    </source>
</reference>
<keyword evidence="2" id="KW-1133">Transmembrane helix</keyword>
<evidence type="ECO:0000313" key="6">
    <source>
        <dbReference type="EMBL" id="KTR85516.1"/>
    </source>
</evidence>
<feature type="domain" description="Htaa" evidence="4">
    <location>
        <begin position="130"/>
        <end position="298"/>
    </location>
</feature>
<name>A0A147EN02_9MICO</name>
<feature type="transmembrane region" description="Helical" evidence="2">
    <location>
        <begin position="1016"/>
        <end position="1035"/>
    </location>
</feature>
<evidence type="ECO:0000256" key="3">
    <source>
        <dbReference type="SAM" id="SignalP"/>
    </source>
</evidence>
<dbReference type="AlphaFoldDB" id="A0A147EN02"/>
<dbReference type="PATRIC" id="fig|1079994.3.peg.2001"/>
<feature type="chain" id="PRO_5007544508" description="Ig-like domain (Group 3)" evidence="3">
    <location>
        <begin position="34"/>
        <end position="1042"/>
    </location>
</feature>
<dbReference type="Pfam" id="PF16640">
    <property type="entry name" value="Big_3_5"/>
    <property type="match status" value="2"/>
</dbReference>
<dbReference type="Proteomes" id="UP000070810">
    <property type="component" value="Unassembled WGS sequence"/>
</dbReference>
<dbReference type="InterPro" id="IPR013783">
    <property type="entry name" value="Ig-like_fold"/>
</dbReference>
<feature type="domain" description="Bacterial Ig-like" evidence="5">
    <location>
        <begin position="314"/>
        <end position="399"/>
    </location>
</feature>
<comment type="caution">
    <text evidence="6">The sequence shown here is derived from an EMBL/GenBank/DDBJ whole genome shotgun (WGS) entry which is preliminary data.</text>
</comment>
<dbReference type="EMBL" id="LDRK01000055">
    <property type="protein sequence ID" value="KTR85516.1"/>
    <property type="molecule type" value="Genomic_DNA"/>
</dbReference>
<feature type="compositionally biased region" description="Low complexity" evidence="1">
    <location>
        <begin position="61"/>
        <end position="106"/>
    </location>
</feature>
<dbReference type="InterPro" id="IPR032109">
    <property type="entry name" value="Big_3_5"/>
</dbReference>
<dbReference type="InterPro" id="IPR007331">
    <property type="entry name" value="Htaa"/>
</dbReference>
<gene>
    <name evidence="6" type="ORF">NS354_08950</name>
</gene>
<keyword evidence="3" id="KW-0732">Signal</keyword>
<feature type="domain" description="Bacterial Ig-like" evidence="5">
    <location>
        <begin position="598"/>
        <end position="682"/>
    </location>
</feature>
<sequence>MSARARIARTGSLGLIGMLVLGTVFGGASAAQAADGGTIGSIGAIESVQGGAAGGTADPETPAVASGGASASPSAPAAVPAPATEAAPEAAPADETGAAAPATAPESQVAETTPNAEATADQEPAATADAMLSWGVKSSFRNYITSPIAKGKVTLLGAVTGSGQYTWTGGTGSVNHDGSDADVAFGETDGVHFQGHKKDEEYILDLSFTQPQIKVTSPTTAELYLDVDGREFVDTTTVGATYSLDDVHFADVTLPTPTVSGSTYTWTNAAATMTEAGLDAFGGFYDASTAALDPVTFSTGAALVEPLQTTTILEASASEIEPGGEVQFTASISPADAVGTVQFWDGETKLESARNVVEGLATLNTSLLAPGTHSVSAQFIPADEKSHSESRSTPVGVQVVKSTTIPETAKVTSARLDWGIKKSFRTYIAGNTAKGEIARLGGVTGQFTWNDGSGTAMPNGSKANVGFGTNNGVLFQGHKIKGTNALDLRFTNPRVEITSATGGKLYLDVKSRKFEGVEAASDQFFEAKAVAVGTIALPAPIASGKTLKWTDAQVFLTKAGVDAFGGFYPAGTALDPLTLTLEIDQNAAALRSTDVKLAASATKMVDGSAVTLNAGVSPKSLGGTVAFSYGGRAIGKTVNVSNGSASTTAKLPVGIHSVLATFTPTDSTYGHSTSNVVNITVTGRQSGGSSVTPSAGSGAAAGSLVWSVSNAFAAYTTCTNKEAFGYQHCAKGSVETNGVGAGYLFPQAASSSWDRASQTGTVAYSGSVAFRGYGMTMYNVANPSITVTGPTSATLSTGNSTSFGSATYQLDLASGSKSVGANGEVTWSDVPVLGSLSSGGAGGSGSQSIGLDPLTFTVGAESQVSYGSTAAGSDKKQYTAAATPPATTGVTVLTDADRITPGGRIEIEASGFDPDDEGVLIVLYSDPIVLDDEATADENGVVRWSGTLPEDVSGEHTITIQGSSNAGAVIDIVEPKAKKSAQSADVETRTLADGVAQDRVTAAGLAPAAGMALWEWWASAAGLVAIAACMTLLTIRQRRAAA</sequence>
<feature type="signal peptide" evidence="3">
    <location>
        <begin position="1"/>
        <end position="33"/>
    </location>
</feature>
<dbReference type="Pfam" id="PF04213">
    <property type="entry name" value="HtaA"/>
    <property type="match status" value="3"/>
</dbReference>
<feature type="region of interest" description="Disordered" evidence="1">
    <location>
        <begin position="50"/>
        <end position="123"/>
    </location>
</feature>
<evidence type="ECO:0000256" key="2">
    <source>
        <dbReference type="SAM" id="Phobius"/>
    </source>
</evidence>
<evidence type="ECO:0000313" key="7">
    <source>
        <dbReference type="Proteomes" id="UP000070810"/>
    </source>
</evidence>
<dbReference type="GO" id="GO:0005975">
    <property type="term" value="P:carbohydrate metabolic process"/>
    <property type="evidence" value="ECO:0007669"/>
    <property type="project" value="UniProtKB-ARBA"/>
</dbReference>
<protein>
    <recommendedName>
        <fullName evidence="8">Ig-like domain (Group 3)</fullName>
    </recommendedName>
</protein>
<feature type="domain" description="Htaa" evidence="4">
    <location>
        <begin position="414"/>
        <end position="580"/>
    </location>
</feature>
<keyword evidence="2" id="KW-0812">Transmembrane</keyword>
<dbReference type="RefSeq" id="WP_082677997.1">
    <property type="nucleotide sequence ID" value="NZ_LDRK01000055.1"/>
</dbReference>
<evidence type="ECO:0000259" key="5">
    <source>
        <dbReference type="Pfam" id="PF16640"/>
    </source>
</evidence>
<organism evidence="6 7">
    <name type="scientific">Leucobacter chromiiresistens</name>
    <dbReference type="NCBI Taxonomy" id="1079994"/>
    <lineage>
        <taxon>Bacteria</taxon>
        <taxon>Bacillati</taxon>
        <taxon>Actinomycetota</taxon>
        <taxon>Actinomycetes</taxon>
        <taxon>Micrococcales</taxon>
        <taxon>Microbacteriaceae</taxon>
        <taxon>Leucobacter</taxon>
    </lineage>
</organism>
<keyword evidence="7" id="KW-1185">Reference proteome</keyword>
<evidence type="ECO:0000256" key="1">
    <source>
        <dbReference type="SAM" id="MobiDB-lite"/>
    </source>
</evidence>
<keyword evidence="2" id="KW-0472">Membrane</keyword>
<evidence type="ECO:0000259" key="4">
    <source>
        <dbReference type="Pfam" id="PF04213"/>
    </source>
</evidence>
<evidence type="ECO:0008006" key="8">
    <source>
        <dbReference type="Google" id="ProtNLM"/>
    </source>
</evidence>
<feature type="domain" description="Htaa" evidence="4">
    <location>
        <begin position="702"/>
        <end position="840"/>
    </location>
</feature>
<accession>A0A147EN02</accession>
<proteinExistence type="predicted"/>